<proteinExistence type="predicted"/>
<reference evidence="2" key="1">
    <citation type="submission" date="2021-06" db="EMBL/GenBank/DDBJ databases">
        <title>Parelaphostrongylus tenuis whole genome reference sequence.</title>
        <authorList>
            <person name="Garwood T.J."/>
            <person name="Larsen P.A."/>
            <person name="Fountain-Jones N.M."/>
            <person name="Garbe J.R."/>
            <person name="Macchietto M.G."/>
            <person name="Kania S.A."/>
            <person name="Gerhold R.W."/>
            <person name="Richards J.E."/>
            <person name="Wolf T.M."/>
        </authorList>
    </citation>
    <scope>NUCLEOTIDE SEQUENCE</scope>
    <source>
        <strain evidence="2">MNPRO001-30</strain>
        <tissue evidence="2">Meninges</tissue>
    </source>
</reference>
<evidence type="ECO:0000313" key="3">
    <source>
        <dbReference type="Proteomes" id="UP001196413"/>
    </source>
</evidence>
<gene>
    <name evidence="2" type="ORF">KIN20_025151</name>
</gene>
<dbReference type="AlphaFoldDB" id="A0AAD5NBP3"/>
<feature type="signal peptide" evidence="1">
    <location>
        <begin position="1"/>
        <end position="21"/>
    </location>
</feature>
<dbReference type="Proteomes" id="UP001196413">
    <property type="component" value="Unassembled WGS sequence"/>
</dbReference>
<protein>
    <submittedName>
        <fullName evidence="2">Uncharacterized protein</fullName>
    </submittedName>
</protein>
<comment type="caution">
    <text evidence="2">The sequence shown here is derived from an EMBL/GenBank/DDBJ whole genome shotgun (WGS) entry which is preliminary data.</text>
</comment>
<organism evidence="2 3">
    <name type="scientific">Parelaphostrongylus tenuis</name>
    <name type="common">Meningeal worm</name>
    <dbReference type="NCBI Taxonomy" id="148309"/>
    <lineage>
        <taxon>Eukaryota</taxon>
        <taxon>Metazoa</taxon>
        <taxon>Ecdysozoa</taxon>
        <taxon>Nematoda</taxon>
        <taxon>Chromadorea</taxon>
        <taxon>Rhabditida</taxon>
        <taxon>Rhabditina</taxon>
        <taxon>Rhabditomorpha</taxon>
        <taxon>Strongyloidea</taxon>
        <taxon>Metastrongylidae</taxon>
        <taxon>Parelaphostrongylus</taxon>
    </lineage>
</organism>
<keyword evidence="3" id="KW-1185">Reference proteome</keyword>
<evidence type="ECO:0000256" key="1">
    <source>
        <dbReference type="SAM" id="SignalP"/>
    </source>
</evidence>
<name>A0AAD5NBP3_PARTN</name>
<sequence length="121" mass="12720">MTALLTSSFVFSVLTITTVLGCGVMPPGQASSRIFTVTGFSLPVSMAYSGMADVRAQVAGIAASKDAAQTFVLRLVMQTVFDVLERQGRSAGLPDAMIAAILGQLSVQIRYEALECKKATV</sequence>
<accession>A0AAD5NBP3</accession>
<feature type="chain" id="PRO_5042285116" evidence="1">
    <location>
        <begin position="22"/>
        <end position="121"/>
    </location>
</feature>
<keyword evidence="1" id="KW-0732">Signal</keyword>
<evidence type="ECO:0000313" key="2">
    <source>
        <dbReference type="EMBL" id="KAJ1364954.1"/>
    </source>
</evidence>
<dbReference type="EMBL" id="JAHQIW010005112">
    <property type="protein sequence ID" value="KAJ1364954.1"/>
    <property type="molecule type" value="Genomic_DNA"/>
</dbReference>